<evidence type="ECO:0000313" key="1">
    <source>
        <dbReference type="EMBL" id="MEJ5093257.1"/>
    </source>
</evidence>
<accession>A0ABU8Q2V6</accession>
<protein>
    <recommendedName>
        <fullName evidence="3">Porin domain-containing protein</fullName>
    </recommendedName>
</protein>
<reference evidence="1 2" key="1">
    <citation type="submission" date="2023-12" db="EMBL/GenBank/DDBJ databases">
        <title>Gut-associated functions are favored during microbiome assembly across C. elegans life.</title>
        <authorList>
            <person name="Zimmermann J."/>
        </authorList>
    </citation>
    <scope>NUCLEOTIDE SEQUENCE [LARGE SCALE GENOMIC DNA]</scope>
    <source>
        <strain evidence="1 2">JUb134</strain>
    </source>
</reference>
<gene>
    <name evidence="1" type="ORF">WH159_01680</name>
</gene>
<organism evidence="1 2">
    <name type="scientific">Sphingomonas molluscorum</name>
    <dbReference type="NCBI Taxonomy" id="418184"/>
    <lineage>
        <taxon>Bacteria</taxon>
        <taxon>Pseudomonadati</taxon>
        <taxon>Pseudomonadota</taxon>
        <taxon>Alphaproteobacteria</taxon>
        <taxon>Sphingomonadales</taxon>
        <taxon>Sphingomonadaceae</taxon>
        <taxon>Sphingomonas</taxon>
    </lineage>
</organism>
<name>A0ABU8Q2V6_9SPHN</name>
<dbReference type="Proteomes" id="UP001380365">
    <property type="component" value="Unassembled WGS sequence"/>
</dbReference>
<keyword evidence="2" id="KW-1185">Reference proteome</keyword>
<dbReference type="RefSeq" id="WP_339537611.1">
    <property type="nucleotide sequence ID" value="NZ_JBBGZA010000001.1"/>
</dbReference>
<sequence>MRAMAGLGIGVLSAAGALIAPALGAPEGSRAVAFRRAAPVSSIGGFTPSSADPKLAAVLARSGIDGSSFRFTPSEGQRISKRAVTVAVRARTQPAAASEHAAVDTNVGPTLAPIAYNLGTSVGWKRFAAVGDLAKLDLGAQPGNRDRIGAAVGKSTRRTSSVTVGGDKPLIDQAKLVADVPSASIGVGGSYSLTRHFDVTAGVRYKSDKDRLLRTEDTRRDSQALYVGTAFRF</sequence>
<proteinExistence type="predicted"/>
<dbReference type="EMBL" id="JBBGZA010000001">
    <property type="protein sequence ID" value="MEJ5093257.1"/>
    <property type="molecule type" value="Genomic_DNA"/>
</dbReference>
<evidence type="ECO:0008006" key="3">
    <source>
        <dbReference type="Google" id="ProtNLM"/>
    </source>
</evidence>
<comment type="caution">
    <text evidence="1">The sequence shown here is derived from an EMBL/GenBank/DDBJ whole genome shotgun (WGS) entry which is preliminary data.</text>
</comment>
<evidence type="ECO:0000313" key="2">
    <source>
        <dbReference type="Proteomes" id="UP001380365"/>
    </source>
</evidence>